<evidence type="ECO:0000313" key="4">
    <source>
        <dbReference type="Proteomes" id="UP000241222"/>
    </source>
</evidence>
<sequence>MELVTTPRQDGFTFPAEFAPQQAVWLAWPERQDNWRNDAKPAQQAFAEVANEINRVVPVTVAVSEAQRDEARRQLSPSVQLEVMAYNDAWMRDIGPTIVTNARGEKRGISWRFNAWGGDFNGLYSPWSDDDKVAERICNHLDIDHYRAPFVLEGGAIHTDGEGTLYTTSECLLSQGRNPDLTQDEIEQYLADYLGITKVIWLPKGLFNDETDGHIDNLLHVIAPGKVVLSWTDDVNDPQYQISREALRVLVNSLDAKERTIEVIKLPIPGPLYLKENEAAGITPSKGMKRSAGERLGGSYANFLMINKTIFLPELDCLTDPMAKSLLQNALPDHQIVSIPTREVLLGGGNIHCITQQIPTGGAT</sequence>
<comment type="caution">
    <text evidence="3">The sequence shown here is derived from an EMBL/GenBank/DDBJ whole genome shotgun (WGS) entry which is preliminary data.</text>
</comment>
<evidence type="ECO:0000256" key="1">
    <source>
        <dbReference type="ARBA" id="ARBA00022801"/>
    </source>
</evidence>
<dbReference type="GO" id="GO:0009446">
    <property type="term" value="P:putrescine biosynthetic process"/>
    <property type="evidence" value="ECO:0007669"/>
    <property type="project" value="InterPro"/>
</dbReference>
<dbReference type="EMBL" id="PYMH01000020">
    <property type="protein sequence ID" value="PSU29303.1"/>
    <property type="molecule type" value="Genomic_DNA"/>
</dbReference>
<dbReference type="AlphaFoldDB" id="A0A2T3ILT7"/>
<dbReference type="Pfam" id="PF04371">
    <property type="entry name" value="PAD_porph"/>
    <property type="match status" value="1"/>
</dbReference>
<dbReference type="PANTHER" id="PTHR31377">
    <property type="entry name" value="AGMATINE DEIMINASE-RELATED"/>
    <property type="match status" value="1"/>
</dbReference>
<dbReference type="GO" id="GO:0047632">
    <property type="term" value="F:agmatine deiminase activity"/>
    <property type="evidence" value="ECO:0007669"/>
    <property type="project" value="UniProtKB-UniRule"/>
</dbReference>
<dbReference type="SUPFAM" id="SSF55909">
    <property type="entry name" value="Pentein"/>
    <property type="match status" value="1"/>
</dbReference>
<protein>
    <recommendedName>
        <fullName evidence="2">Putative agmatine deiminase</fullName>
        <ecNumber evidence="2">3.5.3.12</ecNumber>
    </recommendedName>
    <alternativeName>
        <fullName evidence="2">Agmatine iminohydrolase</fullName>
    </alternativeName>
</protein>
<name>A0A2T3ILT7_9GAMM</name>
<dbReference type="InterPro" id="IPR007466">
    <property type="entry name" value="Peptidyl-Arg-deiminase_porph"/>
</dbReference>
<reference evidence="3 4" key="1">
    <citation type="submission" date="2018-03" db="EMBL/GenBank/DDBJ databases">
        <title>Whole genome sequencing of Histamine producing bacteria.</title>
        <authorList>
            <person name="Butler K."/>
        </authorList>
    </citation>
    <scope>NUCLEOTIDE SEQUENCE [LARGE SCALE GENOMIC DNA]</scope>
    <source>
        <strain evidence="3 4">JCM 13586</strain>
    </source>
</reference>
<dbReference type="GO" id="GO:0004668">
    <property type="term" value="F:protein-arginine deiminase activity"/>
    <property type="evidence" value="ECO:0007669"/>
    <property type="project" value="InterPro"/>
</dbReference>
<evidence type="ECO:0000256" key="2">
    <source>
        <dbReference type="HAMAP-Rule" id="MF_01841"/>
    </source>
</evidence>
<dbReference type="OrthoDB" id="9808013at2"/>
<organism evidence="3 4">
    <name type="scientific">Photobacterium lutimaris</name>
    <dbReference type="NCBI Taxonomy" id="388278"/>
    <lineage>
        <taxon>Bacteria</taxon>
        <taxon>Pseudomonadati</taxon>
        <taxon>Pseudomonadota</taxon>
        <taxon>Gammaproteobacteria</taxon>
        <taxon>Vibrionales</taxon>
        <taxon>Vibrionaceae</taxon>
        <taxon>Photobacterium</taxon>
    </lineage>
</organism>
<accession>A0A2T3ILT7</accession>
<keyword evidence="1 2" id="KW-0378">Hydrolase</keyword>
<dbReference type="NCBIfam" id="TIGR03380">
    <property type="entry name" value="agmatine_aguA"/>
    <property type="match status" value="1"/>
</dbReference>
<comment type="similarity">
    <text evidence="2">Belongs to the agmatine deiminase family.</text>
</comment>
<evidence type="ECO:0000313" key="3">
    <source>
        <dbReference type="EMBL" id="PSU29303.1"/>
    </source>
</evidence>
<gene>
    <name evidence="2 3" type="primary">aguA</name>
    <name evidence="3" type="ORF">C9I99_25100</name>
</gene>
<feature type="active site" description="Amidino-cysteine intermediate" evidence="2">
    <location>
        <position position="353"/>
    </location>
</feature>
<dbReference type="EC" id="3.5.3.12" evidence="2"/>
<keyword evidence="4" id="KW-1185">Reference proteome</keyword>
<dbReference type="InterPro" id="IPR017754">
    <property type="entry name" value="Agmatine_deiminase"/>
</dbReference>
<dbReference type="HAMAP" id="MF_01841">
    <property type="entry name" value="Agmatine_deimin"/>
    <property type="match status" value="1"/>
</dbReference>
<dbReference type="Gene3D" id="3.75.10.10">
    <property type="entry name" value="L-arginine/glycine Amidinotransferase, Chain A"/>
    <property type="match status" value="1"/>
</dbReference>
<dbReference type="NCBIfam" id="NF010070">
    <property type="entry name" value="PRK13551.1"/>
    <property type="match status" value="1"/>
</dbReference>
<dbReference type="RefSeq" id="WP_107351574.1">
    <property type="nucleotide sequence ID" value="NZ_PYMH01000020.1"/>
</dbReference>
<comment type="catalytic activity">
    <reaction evidence="2">
        <text>agmatine + H2O = N-carbamoylputrescine + NH4(+)</text>
        <dbReference type="Rhea" id="RHEA:18037"/>
        <dbReference type="ChEBI" id="CHEBI:15377"/>
        <dbReference type="ChEBI" id="CHEBI:28938"/>
        <dbReference type="ChEBI" id="CHEBI:58145"/>
        <dbReference type="ChEBI" id="CHEBI:58318"/>
        <dbReference type="EC" id="3.5.3.12"/>
    </reaction>
</comment>
<dbReference type="Proteomes" id="UP000241222">
    <property type="component" value="Unassembled WGS sequence"/>
</dbReference>
<dbReference type="PANTHER" id="PTHR31377:SF0">
    <property type="entry name" value="AGMATINE DEIMINASE-RELATED"/>
    <property type="match status" value="1"/>
</dbReference>
<proteinExistence type="inferred from homology"/>